<evidence type="ECO:0000256" key="1">
    <source>
        <dbReference type="SAM" id="MobiDB-lite"/>
    </source>
</evidence>
<evidence type="ECO:0000313" key="2">
    <source>
        <dbReference type="EMBL" id="KAI7726103.1"/>
    </source>
</evidence>
<dbReference type="AlphaFoldDB" id="A0AAD5G3C0"/>
<feature type="compositionally biased region" description="Basic and acidic residues" evidence="1">
    <location>
        <begin position="186"/>
        <end position="195"/>
    </location>
</feature>
<name>A0AAD5G3C0_AMBAR</name>
<accession>A0AAD5G3C0</accession>
<feature type="region of interest" description="Disordered" evidence="1">
    <location>
        <begin position="60"/>
        <end position="84"/>
    </location>
</feature>
<dbReference type="GO" id="GO:0005737">
    <property type="term" value="C:cytoplasm"/>
    <property type="evidence" value="ECO:0007669"/>
    <property type="project" value="TreeGrafter"/>
</dbReference>
<dbReference type="Proteomes" id="UP001206925">
    <property type="component" value="Unassembled WGS sequence"/>
</dbReference>
<reference evidence="2" key="1">
    <citation type="submission" date="2022-06" db="EMBL/GenBank/DDBJ databases">
        <title>Uncovering the hologenomic basis of an extraordinary plant invasion.</title>
        <authorList>
            <person name="Bieker V.C."/>
            <person name="Martin M.D."/>
            <person name="Gilbert T."/>
            <person name="Hodgins K."/>
            <person name="Battlay P."/>
            <person name="Petersen B."/>
            <person name="Wilson J."/>
        </authorList>
    </citation>
    <scope>NUCLEOTIDE SEQUENCE</scope>
    <source>
        <strain evidence="2">AA19_3_7</strain>
        <tissue evidence="2">Leaf</tissue>
    </source>
</reference>
<proteinExistence type="predicted"/>
<feature type="compositionally biased region" description="Basic and acidic residues" evidence="1">
    <location>
        <begin position="231"/>
        <end position="248"/>
    </location>
</feature>
<feature type="compositionally biased region" description="Basic and acidic residues" evidence="1">
    <location>
        <begin position="126"/>
        <end position="150"/>
    </location>
</feature>
<keyword evidence="3" id="KW-1185">Reference proteome</keyword>
<comment type="caution">
    <text evidence="2">The sequence shown here is derived from an EMBL/GenBank/DDBJ whole genome shotgun (WGS) entry which is preliminary data.</text>
</comment>
<dbReference type="GO" id="GO:0005634">
    <property type="term" value="C:nucleus"/>
    <property type="evidence" value="ECO:0007669"/>
    <property type="project" value="TreeGrafter"/>
</dbReference>
<organism evidence="2 3">
    <name type="scientific">Ambrosia artemisiifolia</name>
    <name type="common">Common ragweed</name>
    <dbReference type="NCBI Taxonomy" id="4212"/>
    <lineage>
        <taxon>Eukaryota</taxon>
        <taxon>Viridiplantae</taxon>
        <taxon>Streptophyta</taxon>
        <taxon>Embryophyta</taxon>
        <taxon>Tracheophyta</taxon>
        <taxon>Spermatophyta</taxon>
        <taxon>Magnoliopsida</taxon>
        <taxon>eudicotyledons</taxon>
        <taxon>Gunneridae</taxon>
        <taxon>Pentapetalae</taxon>
        <taxon>asterids</taxon>
        <taxon>campanulids</taxon>
        <taxon>Asterales</taxon>
        <taxon>Asteraceae</taxon>
        <taxon>Asteroideae</taxon>
        <taxon>Heliantheae alliance</taxon>
        <taxon>Heliantheae</taxon>
        <taxon>Ambrosia</taxon>
    </lineage>
</organism>
<evidence type="ECO:0008006" key="4">
    <source>
        <dbReference type="Google" id="ProtNLM"/>
    </source>
</evidence>
<feature type="region of interest" description="Disordered" evidence="1">
    <location>
        <begin position="101"/>
        <end position="248"/>
    </location>
</feature>
<dbReference type="EMBL" id="JAMZMK010011752">
    <property type="protein sequence ID" value="KAI7726103.1"/>
    <property type="molecule type" value="Genomic_DNA"/>
</dbReference>
<protein>
    <recommendedName>
        <fullName evidence="4">RNA polymerase II subunit B1 CTD phosphatase RPAP2 homolog</fullName>
    </recommendedName>
</protein>
<sequence>DERLLEFDSGKVDKVLRVFELKGEEGLGDLGLSKLSIKENEDRGDGIVSMEEWVGPANAVEGYVPKNRPGSKGKDGKLKKDEKEEVMFNESNFTSSIITQGDEYNISKKPSGGQTKMNKKHTQFNDGKESKVGSKVKDGKQKREEKKEEGMFNELNFMSSIITQGDEYSISKEPSGQTQTNKKHTQFNDKEESKVGEPSGDGVDQPSSSSGLKSCLKSKPCSARRNVTWADDDRQASENEQEKDKGILEDPLPAAEVCAQAEAHDVASGDVVPVSDAGPVSGAVIPEPAQIKWPKKNGIVESDFFDSEDSWFDNTPEEFVVDLSPFATMFMSLFAWVSSSTLAYVYGGEDSFAYASVNGREYPQKIVLTDGRSSEIKQTLAACLARALPGLVLRLRIPTPVSTIEYGMGCLLETMSFMDPLPALRTKQWHVILLLFLETLSVSRIPALAPHLTISVFYKVFQDGQISREEYEVLKDLILPLGRFGMQSGA</sequence>
<evidence type="ECO:0000313" key="3">
    <source>
        <dbReference type="Proteomes" id="UP001206925"/>
    </source>
</evidence>
<feature type="compositionally biased region" description="Basic and acidic residues" evidence="1">
    <location>
        <begin position="72"/>
        <end position="84"/>
    </location>
</feature>
<gene>
    <name evidence="2" type="ORF">M8C21_031233</name>
</gene>
<feature type="non-terminal residue" evidence="2">
    <location>
        <position position="1"/>
    </location>
</feature>
<dbReference type="PANTHER" id="PTHR14732:SF0">
    <property type="entry name" value="RNA POLYMERASE II SUBUNIT B1 CTD PHOSPHATASE RPAP2-RELATED"/>
    <property type="match status" value="1"/>
</dbReference>
<feature type="compositionally biased region" description="Low complexity" evidence="1">
    <location>
        <begin position="206"/>
        <end position="221"/>
    </location>
</feature>
<dbReference type="InterPro" id="IPR039693">
    <property type="entry name" value="Rtr1/RPAP2"/>
</dbReference>
<dbReference type="PANTHER" id="PTHR14732">
    <property type="entry name" value="RNA POLYMERASE II SUBUNIT B1 CTD PHOSPHATASE RPAP2-RELATED"/>
    <property type="match status" value="1"/>
</dbReference>
<dbReference type="GO" id="GO:0008420">
    <property type="term" value="F:RNA polymerase II CTD heptapeptide repeat phosphatase activity"/>
    <property type="evidence" value="ECO:0007669"/>
    <property type="project" value="InterPro"/>
</dbReference>
<dbReference type="GO" id="GO:0043175">
    <property type="term" value="F:RNA polymerase core enzyme binding"/>
    <property type="evidence" value="ECO:0007669"/>
    <property type="project" value="InterPro"/>
</dbReference>